<protein>
    <submittedName>
        <fullName evidence="5">LuxR C-terminal-related transcriptional regulator</fullName>
    </submittedName>
</protein>
<feature type="compositionally biased region" description="Basic and acidic residues" evidence="3">
    <location>
        <begin position="1"/>
        <end position="30"/>
    </location>
</feature>
<dbReference type="Pfam" id="PF13191">
    <property type="entry name" value="AAA_16"/>
    <property type="match status" value="1"/>
</dbReference>
<dbReference type="InterPro" id="IPR041664">
    <property type="entry name" value="AAA_16"/>
</dbReference>
<name>A0A9X3S1K2_9ACTN</name>
<dbReference type="PROSITE" id="PS50043">
    <property type="entry name" value="HTH_LUXR_2"/>
    <property type="match status" value="1"/>
</dbReference>
<dbReference type="GO" id="GO:0003677">
    <property type="term" value="F:DNA binding"/>
    <property type="evidence" value="ECO:0007669"/>
    <property type="project" value="InterPro"/>
</dbReference>
<sequence length="894" mass="93698">MVAADVRDEQRRAEREPVRRDDRDDVRCDDDGVGAHPSQHAPELPWRTPLTFALLEREDERAALAATLSGPGGCVLVSGPAGIGKTALLEETRGLAPRVLTARGSELERSFAFGGVQQLFAGVRVPDEGAAAHAAAAFSVGGEPDHAVLHGLYWLTAGLGPLAIVVDDAHWLDRPTLRWLAYMVNRIADLPLALILAARNDERDELLSRIALHASTRVIEPKPLSPAAVATLAGPDRADAIHEASGGIPFYVHALVASADEVPRPVIESIALRLDALPPACLALARGVAVAGSGGTIAARLAGLDVRTAVEAAEALGRADILNGDGFAHPLVQQAVYAAIPAAQRGEMHAFAAQLVNGPERVAAHVLASGPGGGVKAARALRAAAAAAWARGAPDTAVSYLRRASEEQLPRAELVPLLRELARALVATDGPGGLPALREALALAPAGEREAIVLELGRALMVQGYFTDAAEAFARGAGEEARTELATVSVLDLALVRRAGGLDALAAQLPAGASAVGAWIEVARRPPAETGADHAELALPDAKPSSVAGALVALMAAGRLERADAAWTAVADRARAGGELEVLRLAIALRAIVRVRQGRVVEAEADLRVLLGWVGELALPFGDYRMALPWVISPLVDALLERGHVDEAQQWVNVTGLDGDWPEVFGFTFLLDSLARLRLAQGRAPEALNLARECGRRQRAWGIRNPGFLAWDSTLAAAAFATGRVEEALDAADEQIDLAAAFGVPREHGMGLLAKARITGDAETLRAAVETLAASPARLEYAHALVELGDRESLRQALELAERCGATALGSRARDALVATGAKPRRAALTGAAALTATQERVARLAAGGQSNREIAERLFVTEKTIEGHLGAAYRKLGIASRTQLAQALQTDPT</sequence>
<reference evidence="5" key="1">
    <citation type="submission" date="2022-10" db="EMBL/GenBank/DDBJ databases">
        <title>The WGS of Solirubrobacter ginsenosidimutans DSM 21036.</title>
        <authorList>
            <person name="Jiang Z."/>
        </authorList>
    </citation>
    <scope>NUCLEOTIDE SEQUENCE</scope>
    <source>
        <strain evidence="5">DSM 21036</strain>
    </source>
</reference>
<accession>A0A9X3S1K2</accession>
<dbReference type="EMBL" id="JAPDOD010000018">
    <property type="protein sequence ID" value="MDA0162479.1"/>
    <property type="molecule type" value="Genomic_DNA"/>
</dbReference>
<dbReference type="GO" id="GO:0004016">
    <property type="term" value="F:adenylate cyclase activity"/>
    <property type="evidence" value="ECO:0007669"/>
    <property type="project" value="TreeGrafter"/>
</dbReference>
<evidence type="ECO:0000313" key="5">
    <source>
        <dbReference type="EMBL" id="MDA0162479.1"/>
    </source>
</evidence>
<feature type="region of interest" description="Disordered" evidence="3">
    <location>
        <begin position="1"/>
        <end position="44"/>
    </location>
</feature>
<keyword evidence="2" id="KW-0067">ATP-binding</keyword>
<dbReference type="Proteomes" id="UP001149140">
    <property type="component" value="Unassembled WGS sequence"/>
</dbReference>
<evidence type="ECO:0000256" key="2">
    <source>
        <dbReference type="ARBA" id="ARBA00022840"/>
    </source>
</evidence>
<dbReference type="InterPro" id="IPR027417">
    <property type="entry name" value="P-loop_NTPase"/>
</dbReference>
<evidence type="ECO:0000256" key="1">
    <source>
        <dbReference type="ARBA" id="ARBA00022741"/>
    </source>
</evidence>
<gene>
    <name evidence="5" type="ORF">OM076_19555</name>
</gene>
<feature type="domain" description="HTH luxR-type" evidence="4">
    <location>
        <begin position="828"/>
        <end position="893"/>
    </location>
</feature>
<dbReference type="InterPro" id="IPR016032">
    <property type="entry name" value="Sig_transdc_resp-reg_C-effctor"/>
</dbReference>
<dbReference type="SUPFAM" id="SSF46894">
    <property type="entry name" value="C-terminal effector domain of the bipartite response regulators"/>
    <property type="match status" value="1"/>
</dbReference>
<dbReference type="AlphaFoldDB" id="A0A9X3S1K2"/>
<dbReference type="PRINTS" id="PR00038">
    <property type="entry name" value="HTHLUXR"/>
</dbReference>
<dbReference type="InterPro" id="IPR036388">
    <property type="entry name" value="WH-like_DNA-bd_sf"/>
</dbReference>
<dbReference type="InterPro" id="IPR000792">
    <property type="entry name" value="Tscrpt_reg_LuxR_C"/>
</dbReference>
<dbReference type="SMART" id="SM00421">
    <property type="entry name" value="HTH_LUXR"/>
    <property type="match status" value="1"/>
</dbReference>
<dbReference type="RefSeq" id="WP_270041718.1">
    <property type="nucleotide sequence ID" value="NZ_JAPDOD010000018.1"/>
</dbReference>
<keyword evidence="6" id="KW-1185">Reference proteome</keyword>
<dbReference type="CDD" id="cd06170">
    <property type="entry name" value="LuxR_C_like"/>
    <property type="match status" value="1"/>
</dbReference>
<dbReference type="PANTHER" id="PTHR16305">
    <property type="entry name" value="TESTICULAR SOLUBLE ADENYLYL CYCLASE"/>
    <property type="match status" value="1"/>
</dbReference>
<keyword evidence="1" id="KW-0547">Nucleotide-binding</keyword>
<dbReference type="GO" id="GO:0005524">
    <property type="term" value="F:ATP binding"/>
    <property type="evidence" value="ECO:0007669"/>
    <property type="project" value="UniProtKB-KW"/>
</dbReference>
<dbReference type="GO" id="GO:0005737">
    <property type="term" value="C:cytoplasm"/>
    <property type="evidence" value="ECO:0007669"/>
    <property type="project" value="TreeGrafter"/>
</dbReference>
<evidence type="ECO:0000313" key="6">
    <source>
        <dbReference type="Proteomes" id="UP001149140"/>
    </source>
</evidence>
<dbReference type="PROSITE" id="PS00622">
    <property type="entry name" value="HTH_LUXR_1"/>
    <property type="match status" value="1"/>
</dbReference>
<dbReference type="SUPFAM" id="SSF52540">
    <property type="entry name" value="P-loop containing nucleoside triphosphate hydrolases"/>
    <property type="match status" value="1"/>
</dbReference>
<organism evidence="5 6">
    <name type="scientific">Solirubrobacter ginsenosidimutans</name>
    <dbReference type="NCBI Taxonomy" id="490573"/>
    <lineage>
        <taxon>Bacteria</taxon>
        <taxon>Bacillati</taxon>
        <taxon>Actinomycetota</taxon>
        <taxon>Thermoleophilia</taxon>
        <taxon>Solirubrobacterales</taxon>
        <taxon>Solirubrobacteraceae</taxon>
        <taxon>Solirubrobacter</taxon>
    </lineage>
</organism>
<dbReference type="Pfam" id="PF00196">
    <property type="entry name" value="GerE"/>
    <property type="match status" value="1"/>
</dbReference>
<dbReference type="GO" id="GO:0006355">
    <property type="term" value="P:regulation of DNA-templated transcription"/>
    <property type="evidence" value="ECO:0007669"/>
    <property type="project" value="InterPro"/>
</dbReference>
<proteinExistence type="predicted"/>
<evidence type="ECO:0000256" key="3">
    <source>
        <dbReference type="SAM" id="MobiDB-lite"/>
    </source>
</evidence>
<comment type="caution">
    <text evidence="5">The sequence shown here is derived from an EMBL/GenBank/DDBJ whole genome shotgun (WGS) entry which is preliminary data.</text>
</comment>
<dbReference type="Gene3D" id="1.10.10.10">
    <property type="entry name" value="Winged helix-like DNA-binding domain superfamily/Winged helix DNA-binding domain"/>
    <property type="match status" value="1"/>
</dbReference>
<evidence type="ECO:0000259" key="4">
    <source>
        <dbReference type="PROSITE" id="PS50043"/>
    </source>
</evidence>
<dbReference type="PANTHER" id="PTHR16305:SF35">
    <property type="entry name" value="TRANSCRIPTIONAL ACTIVATOR DOMAIN"/>
    <property type="match status" value="1"/>
</dbReference>